<accession>A0A2U3KN10</accession>
<organism evidence="1 2">
    <name type="scientific">Candidatus Sulfotelmatobacter kueseliae</name>
    <dbReference type="NCBI Taxonomy" id="2042962"/>
    <lineage>
        <taxon>Bacteria</taxon>
        <taxon>Pseudomonadati</taxon>
        <taxon>Acidobacteriota</taxon>
        <taxon>Terriglobia</taxon>
        <taxon>Terriglobales</taxon>
        <taxon>Candidatus Korobacteraceae</taxon>
        <taxon>Candidatus Sulfotelmatobacter</taxon>
    </lineage>
</organism>
<proteinExistence type="predicted"/>
<dbReference type="AlphaFoldDB" id="A0A2U3KN10"/>
<gene>
    <name evidence="1" type="ORF">SBA1_340078</name>
</gene>
<name>A0A2U3KN10_9BACT</name>
<evidence type="ECO:0000313" key="2">
    <source>
        <dbReference type="Proteomes" id="UP000238701"/>
    </source>
</evidence>
<reference evidence="2" key="1">
    <citation type="submission" date="2018-02" db="EMBL/GenBank/DDBJ databases">
        <authorList>
            <person name="Hausmann B."/>
        </authorList>
    </citation>
    <scope>NUCLEOTIDE SEQUENCE [LARGE SCALE GENOMIC DNA]</scope>
    <source>
        <strain evidence="2">Peat soil MAG SbA1</strain>
    </source>
</reference>
<dbReference type="Proteomes" id="UP000238701">
    <property type="component" value="Unassembled WGS sequence"/>
</dbReference>
<sequence length="55" mass="6175">MRSCARTDRVRSSLNPARQIPRELGVNARVTADGKAYGYSFCRELSDLFLVDGVR</sequence>
<dbReference type="EMBL" id="OMOD01000127">
    <property type="protein sequence ID" value="SPF41036.1"/>
    <property type="molecule type" value="Genomic_DNA"/>
</dbReference>
<evidence type="ECO:0000313" key="1">
    <source>
        <dbReference type="EMBL" id="SPF41036.1"/>
    </source>
</evidence>
<protein>
    <submittedName>
        <fullName evidence="1">Uncharacterized protein</fullName>
    </submittedName>
</protein>